<accession>A0A4V1G4G4</accession>
<organism evidence="1 2">
    <name type="scientific">Paenibacillus algicola</name>
    <dbReference type="NCBI Taxonomy" id="2565926"/>
    <lineage>
        <taxon>Bacteria</taxon>
        <taxon>Bacillati</taxon>
        <taxon>Bacillota</taxon>
        <taxon>Bacilli</taxon>
        <taxon>Bacillales</taxon>
        <taxon>Paenibacillaceae</taxon>
        <taxon>Paenibacillus</taxon>
    </lineage>
</organism>
<name>A0A4V1G4G4_9BACL</name>
<dbReference type="KEGG" id="palo:E6C60_3899"/>
<evidence type="ECO:0000313" key="1">
    <source>
        <dbReference type="EMBL" id="QCT04604.1"/>
    </source>
</evidence>
<gene>
    <name evidence="1" type="ORF">E6C60_3899</name>
</gene>
<dbReference type="Proteomes" id="UP000300879">
    <property type="component" value="Chromosome"/>
</dbReference>
<dbReference type="EMBL" id="CP040396">
    <property type="protein sequence ID" value="QCT04604.1"/>
    <property type="molecule type" value="Genomic_DNA"/>
</dbReference>
<proteinExistence type="predicted"/>
<sequence length="44" mass="5139">MALNRAISGFIALFTLKTPRFFPMKKAIRLLAQLNRFFSDYDKS</sequence>
<keyword evidence="2" id="KW-1185">Reference proteome</keyword>
<evidence type="ECO:0000313" key="2">
    <source>
        <dbReference type="Proteomes" id="UP000300879"/>
    </source>
</evidence>
<protein>
    <submittedName>
        <fullName evidence="1">Uncharacterized protein</fullName>
    </submittedName>
</protein>
<dbReference type="AlphaFoldDB" id="A0A4V1G4G4"/>
<reference evidence="1 2" key="1">
    <citation type="submission" date="2019-05" db="EMBL/GenBank/DDBJ databases">
        <authorList>
            <person name="Chen C."/>
        </authorList>
    </citation>
    <scope>NUCLEOTIDE SEQUENCE [LARGE SCALE GENOMIC DNA]</scope>
    <source>
        <strain evidence="1 2">HB172198</strain>
    </source>
</reference>